<sequence>MRIFVLGVGATGSLLVKLLKRQGHQVFCGDRDPARARDFLGEESSVVIQPVNARNLCSVVKAAKGCYLLINACPAVLNKVVMRAALRLRAHYLDTASHLRTYPFRPEQFLFDGQFRENGRLALIHAGVAPGLTNLFAAQAAAELDRLDKAEVRLFEDTASDNPVSQWSAESSFEEAVSRPRVYRDGRFGFGARFGERERFRFPPPIGLVSVVLAAQDEVTTLPRVFQFKNVDAKIGGSDIDQLRKWYRQGKLTRSRGLSPLRFPATASPHTVIRMVQGGILHNARFAVAVVVYGYKRARPCVIRWDARPPSLFELRRRKLACSPIAWSTAHIMAMFVKHMPHDLVGVHVPEALPARTRQTILRAARAIGITMKRRMICRNTSDES</sequence>
<proteinExistence type="predicted"/>
<dbReference type="Gene3D" id="3.30.360.10">
    <property type="entry name" value="Dihydrodipicolinate Reductase, domain 2"/>
    <property type="match status" value="1"/>
</dbReference>
<dbReference type="SUPFAM" id="SSF51735">
    <property type="entry name" value="NAD(P)-binding Rossmann-fold domains"/>
    <property type="match status" value="1"/>
</dbReference>
<evidence type="ECO:0000313" key="3">
    <source>
        <dbReference type="Proteomes" id="UP000593737"/>
    </source>
</evidence>
<dbReference type="PANTHER" id="PTHR43796:SF2">
    <property type="entry name" value="CARBOXYNORSPERMIDINE SYNTHASE"/>
    <property type="match status" value="1"/>
</dbReference>
<gene>
    <name evidence="2" type="ORF">Nkreftii_000281</name>
</gene>
<feature type="domain" description="Saccharopine dehydrogenase NADP binding" evidence="1">
    <location>
        <begin position="3"/>
        <end position="122"/>
    </location>
</feature>
<dbReference type="EMBL" id="CP047423">
    <property type="protein sequence ID" value="QPD02507.1"/>
    <property type="molecule type" value="Genomic_DNA"/>
</dbReference>
<dbReference type="Proteomes" id="UP000593737">
    <property type="component" value="Chromosome"/>
</dbReference>
<reference evidence="2 3" key="1">
    <citation type="journal article" date="2020" name="ISME J.">
        <title>Enrichment and physiological characterization of a novel comammox Nitrospira indicates ammonium inhibition of complete nitrification.</title>
        <authorList>
            <person name="Sakoula D."/>
            <person name="Koch H."/>
            <person name="Frank J."/>
            <person name="Jetten M.S.M."/>
            <person name="van Kessel M.A.H.J."/>
            <person name="Lucker S."/>
        </authorList>
    </citation>
    <scope>NUCLEOTIDE SEQUENCE [LARGE SCALE GENOMIC DNA]</scope>
    <source>
        <strain evidence="2">Comreactor17</strain>
    </source>
</reference>
<dbReference type="InterPro" id="IPR005097">
    <property type="entry name" value="Sacchrp_dh_NADP-bd"/>
</dbReference>
<dbReference type="KEGG" id="nkf:Nkreftii_000281"/>
<accession>A0A7S8IW79</accession>
<dbReference type="PANTHER" id="PTHR43796">
    <property type="entry name" value="CARBOXYNORSPERMIDINE SYNTHASE"/>
    <property type="match status" value="1"/>
</dbReference>
<name>A0A7S8IW79_9BACT</name>
<evidence type="ECO:0000259" key="1">
    <source>
        <dbReference type="Pfam" id="PF03435"/>
    </source>
</evidence>
<dbReference type="InterPro" id="IPR036291">
    <property type="entry name" value="NAD(P)-bd_dom_sf"/>
</dbReference>
<dbReference type="Pfam" id="PF03435">
    <property type="entry name" value="Sacchrp_dh_NADP"/>
    <property type="match status" value="1"/>
</dbReference>
<organism evidence="2 3">
    <name type="scientific">Candidatus Nitrospira kreftii</name>
    <dbReference type="NCBI Taxonomy" id="2652173"/>
    <lineage>
        <taxon>Bacteria</taxon>
        <taxon>Pseudomonadati</taxon>
        <taxon>Nitrospirota</taxon>
        <taxon>Nitrospiria</taxon>
        <taxon>Nitrospirales</taxon>
        <taxon>Nitrospiraceae</taxon>
        <taxon>Nitrospira</taxon>
    </lineage>
</organism>
<protein>
    <recommendedName>
        <fullName evidence="1">Saccharopine dehydrogenase NADP binding domain-containing protein</fullName>
    </recommendedName>
</protein>
<dbReference type="AlphaFoldDB" id="A0A7S8IW79"/>
<evidence type="ECO:0000313" key="2">
    <source>
        <dbReference type="EMBL" id="QPD02507.1"/>
    </source>
</evidence>
<dbReference type="Gene3D" id="3.40.50.720">
    <property type="entry name" value="NAD(P)-binding Rossmann-like Domain"/>
    <property type="match status" value="1"/>
</dbReference>